<dbReference type="GO" id="GO:0030596">
    <property type="term" value="F:alpha-L-rhamnosidase activity"/>
    <property type="evidence" value="ECO:0007669"/>
    <property type="project" value="UniProtKB-EC"/>
</dbReference>
<gene>
    <name evidence="8" type="ORF">GK091_13855</name>
</gene>
<dbReference type="InterPro" id="IPR016007">
    <property type="entry name" value="Alpha_rhamnosid"/>
</dbReference>
<evidence type="ECO:0000256" key="2">
    <source>
        <dbReference type="ARBA" id="ARBA00012652"/>
    </source>
</evidence>
<dbReference type="Pfam" id="PF08531">
    <property type="entry name" value="Bac_rhamnosid_N"/>
    <property type="match status" value="1"/>
</dbReference>
<dbReference type="EMBL" id="JAAGNZ010000001">
    <property type="protein sequence ID" value="NEU67971.1"/>
    <property type="molecule type" value="Genomic_DNA"/>
</dbReference>
<accession>A0A6M0IKR9</accession>
<dbReference type="Proteomes" id="UP000477386">
    <property type="component" value="Unassembled WGS sequence"/>
</dbReference>
<keyword evidence="9" id="KW-1185">Reference proteome</keyword>
<protein>
    <recommendedName>
        <fullName evidence="2">alpha-L-rhamnosidase</fullName>
        <ecNumber evidence="2">3.2.1.40</ecNumber>
    </recommendedName>
</protein>
<dbReference type="InterPro" id="IPR035396">
    <property type="entry name" value="Bac_rhamnosid6H"/>
</dbReference>
<evidence type="ECO:0000256" key="3">
    <source>
        <dbReference type="ARBA" id="ARBA00022801"/>
    </source>
</evidence>
<evidence type="ECO:0000313" key="9">
    <source>
        <dbReference type="Proteomes" id="UP000477386"/>
    </source>
</evidence>
<proteinExistence type="predicted"/>
<feature type="domain" description="Alpha-L-rhamnosidase six-hairpin glycosidase" evidence="6">
    <location>
        <begin position="480"/>
        <end position="806"/>
    </location>
</feature>
<dbReference type="GO" id="GO:0005975">
    <property type="term" value="P:carbohydrate metabolic process"/>
    <property type="evidence" value="ECO:0007669"/>
    <property type="project" value="InterPro"/>
</dbReference>
<feature type="domain" description="Alpha-L-rhamnosidase C-terminal" evidence="7">
    <location>
        <begin position="809"/>
        <end position="879"/>
    </location>
</feature>
<keyword evidence="3 8" id="KW-0378">Hydrolase</keyword>
<comment type="caution">
    <text evidence="8">The sequence shown here is derived from an EMBL/GenBank/DDBJ whole genome shotgun (WGS) entry which is preliminary data.</text>
</comment>
<organism evidence="8 9">
    <name type="scientific">Spirosoma agri</name>
    <dbReference type="NCBI Taxonomy" id="1987381"/>
    <lineage>
        <taxon>Bacteria</taxon>
        <taxon>Pseudomonadati</taxon>
        <taxon>Bacteroidota</taxon>
        <taxon>Cytophagia</taxon>
        <taxon>Cytophagales</taxon>
        <taxon>Cytophagaceae</taxon>
        <taxon>Spirosoma</taxon>
    </lineage>
</organism>
<feature type="domain" description="Bacterial alpha-L-rhamnosidase N-terminal" evidence="5">
    <location>
        <begin position="183"/>
        <end position="355"/>
    </location>
</feature>
<dbReference type="InterPro" id="IPR008902">
    <property type="entry name" value="Rhamnosid_concanavalin"/>
</dbReference>
<dbReference type="RefSeq" id="WP_164039016.1">
    <property type="nucleotide sequence ID" value="NZ_JAAGNZ010000001.1"/>
</dbReference>
<evidence type="ECO:0000259" key="7">
    <source>
        <dbReference type="Pfam" id="PF17390"/>
    </source>
</evidence>
<dbReference type="Gene3D" id="2.60.420.10">
    <property type="entry name" value="Maltose phosphorylase, domain 3"/>
    <property type="match status" value="1"/>
</dbReference>
<dbReference type="SUPFAM" id="SSF48208">
    <property type="entry name" value="Six-hairpin glycosidases"/>
    <property type="match status" value="1"/>
</dbReference>
<reference evidence="8 9" key="1">
    <citation type="submission" date="2020-02" db="EMBL/GenBank/DDBJ databases">
        <title>Draft genome sequence of two Spirosoma agri KCTC 52727 and Spirosoma terrae KCTC 52035.</title>
        <authorList>
            <person name="Rojas J."/>
            <person name="Ambika Manirajan B."/>
            <person name="Ratering S."/>
            <person name="Suarez C."/>
            <person name="Schnell S."/>
        </authorList>
    </citation>
    <scope>NUCLEOTIDE SEQUENCE [LARGE SCALE GENOMIC DNA]</scope>
    <source>
        <strain evidence="8 9">KCTC 52727</strain>
    </source>
</reference>
<dbReference type="InterPro" id="IPR035398">
    <property type="entry name" value="Bac_rhamnosid_C"/>
</dbReference>
<dbReference type="InterPro" id="IPR008979">
    <property type="entry name" value="Galactose-bd-like_sf"/>
</dbReference>
<sequence length="919" mass="102738">MIRINAADIKPASSLKFVLRIASLSLLFLTRTGALQAQVSVAPTDLQCEYLTNPLGIDAANPRLSWRLSDTRQGARQTAYQLYIGTDSVAVSQGKANQWTTGKVLTDQALITYAGKPLQPFTKYFWRVDLWDKDGRNAKPASLSSFETGLMNARNWQGSWISDSRDVTIKPAPYFRKAFKLAKKIRSARAYVAVAGLYELYINGQKIGSHRLDPMYTRFDRRTLYVTYDVTAQMQTGNNAIGVLLGNGWYNHQSTAVWYFHEAPWRGRPTFCLDLRITYDDGSIETVTSGKDWKTALSPLIFNSIYTAEHYDGRLEQPGWNTANFDDKAWKEVIYRSTPSETIVAQTMHPIRAVERIPAKAIRKFNDTTYVFDLGRNISGVSQISVTGSAGTTLRLKHGERLYDNGHVDLSNIDVHYRPTDKSDPFQTDIFMLAGRGPETFMPRFNYKGFQYVEVTSDKPIDLTQASLTGYFMHSDVPAIGTFQSSNPTMNKLWWATNNAYLSNLFGYPTDCPQREKNGWTGDAHIASETGLYNFDGITIYEKWLADHRDEQQPNGVLPSIIPTDGWGYEWGNGPDWTSTIAIIPWNIYLFYGDKKLLADCYDNIKRYVDHINEQSPSGLTSWGLGDWVPVKSKSPVELTSSAYYFADVSILAKTAKLLGKQTDYSYYSALAARIKAAFNAKYLNKETGLYGSGLQTELSVPLYWGLVPDELNSKVASNLAKRVTADNDHLDVGLLGTKAILGALSENGHADKAYTLASQETFPSWGWWIVNGATTLYENWPIDAKSDISMNHIMFGEIGAWLYKALGGIKPDPTQPGFKNVLLEPMFVSNLDQVDVAHTGPYGTIRSAWKRTATELSYDIVVPPNSTATVSLIVPPGKTIYENGLPLASSSKAIRPVERTGKVQKFQLQAGTYQFKLK</sequence>
<dbReference type="EC" id="3.2.1.40" evidence="2"/>
<comment type="catalytic activity">
    <reaction evidence="1">
        <text>Hydrolysis of terminal non-reducing alpha-L-rhamnose residues in alpha-L-rhamnosides.</text>
        <dbReference type="EC" id="3.2.1.40"/>
    </reaction>
</comment>
<dbReference type="InterPro" id="IPR008928">
    <property type="entry name" value="6-hairpin_glycosidase_sf"/>
</dbReference>
<dbReference type="Gene3D" id="2.60.120.260">
    <property type="entry name" value="Galactose-binding domain-like"/>
    <property type="match status" value="2"/>
</dbReference>
<dbReference type="InterPro" id="IPR012341">
    <property type="entry name" value="6hp_glycosidase-like_sf"/>
</dbReference>
<dbReference type="InterPro" id="IPR013783">
    <property type="entry name" value="Ig-like_fold"/>
</dbReference>
<evidence type="ECO:0000259" key="6">
    <source>
        <dbReference type="Pfam" id="PF17389"/>
    </source>
</evidence>
<dbReference type="Pfam" id="PF17389">
    <property type="entry name" value="Bac_rhamnosid6H"/>
    <property type="match status" value="1"/>
</dbReference>
<dbReference type="SUPFAM" id="SSF49785">
    <property type="entry name" value="Galactose-binding domain-like"/>
    <property type="match status" value="1"/>
</dbReference>
<evidence type="ECO:0000259" key="5">
    <source>
        <dbReference type="Pfam" id="PF08531"/>
    </source>
</evidence>
<evidence type="ECO:0000313" key="8">
    <source>
        <dbReference type="EMBL" id="NEU67971.1"/>
    </source>
</evidence>
<dbReference type="Gene3D" id="2.60.40.10">
    <property type="entry name" value="Immunoglobulins"/>
    <property type="match status" value="1"/>
</dbReference>
<dbReference type="PANTHER" id="PTHR33307:SF6">
    <property type="entry name" value="ALPHA-RHAMNOSIDASE (EUROFUNG)-RELATED"/>
    <property type="match status" value="1"/>
</dbReference>
<dbReference type="PANTHER" id="PTHR33307">
    <property type="entry name" value="ALPHA-RHAMNOSIDASE (EUROFUNG)"/>
    <property type="match status" value="1"/>
</dbReference>
<name>A0A6M0IKR9_9BACT</name>
<dbReference type="Pfam" id="PF05592">
    <property type="entry name" value="Bac_rhamnosid"/>
    <property type="match status" value="1"/>
</dbReference>
<dbReference type="InterPro" id="IPR013737">
    <property type="entry name" value="Bac_rhamnosid_N"/>
</dbReference>
<dbReference type="AlphaFoldDB" id="A0A6M0IKR9"/>
<dbReference type="PIRSF" id="PIRSF010631">
    <property type="entry name" value="A-rhamnsds"/>
    <property type="match status" value="1"/>
</dbReference>
<evidence type="ECO:0000256" key="1">
    <source>
        <dbReference type="ARBA" id="ARBA00001445"/>
    </source>
</evidence>
<feature type="domain" description="Alpha-L-rhamnosidase concanavalin-like" evidence="4">
    <location>
        <begin position="364"/>
        <end position="474"/>
    </location>
</feature>
<dbReference type="Gene3D" id="1.50.10.10">
    <property type="match status" value="1"/>
</dbReference>
<dbReference type="Pfam" id="PF25788">
    <property type="entry name" value="Ig_Rha78A_N"/>
    <property type="match status" value="1"/>
</dbReference>
<dbReference type="Pfam" id="PF17390">
    <property type="entry name" value="Bac_rhamnosid_C"/>
    <property type="match status" value="1"/>
</dbReference>
<evidence type="ECO:0000259" key="4">
    <source>
        <dbReference type="Pfam" id="PF05592"/>
    </source>
</evidence>